<feature type="compositionally biased region" description="Low complexity" evidence="1">
    <location>
        <begin position="71"/>
        <end position="83"/>
    </location>
</feature>
<proteinExistence type="predicted"/>
<dbReference type="EMBL" id="BAAAXF010000081">
    <property type="protein sequence ID" value="GAA3504148.1"/>
    <property type="molecule type" value="Genomic_DNA"/>
</dbReference>
<dbReference type="Proteomes" id="UP001501455">
    <property type="component" value="Unassembled WGS sequence"/>
</dbReference>
<reference evidence="3" key="1">
    <citation type="journal article" date="2019" name="Int. J. Syst. Evol. Microbiol.">
        <title>The Global Catalogue of Microorganisms (GCM) 10K type strain sequencing project: providing services to taxonomists for standard genome sequencing and annotation.</title>
        <authorList>
            <consortium name="The Broad Institute Genomics Platform"/>
            <consortium name="The Broad Institute Genome Sequencing Center for Infectious Disease"/>
            <person name="Wu L."/>
            <person name="Ma J."/>
        </authorList>
    </citation>
    <scope>NUCLEOTIDE SEQUENCE [LARGE SCALE GENOMIC DNA]</scope>
    <source>
        <strain evidence="3">JCM 4816</strain>
    </source>
</reference>
<sequence>MLLLGGCGRARGSGTELRIYITVEITGQGMGPYVTCAGSRARTWRTAGRAAGVYTMSARETHGGRRETGRGRAAAASPAAGAG</sequence>
<comment type="caution">
    <text evidence="2">The sequence shown here is derived from an EMBL/GenBank/DDBJ whole genome shotgun (WGS) entry which is preliminary data.</text>
</comment>
<evidence type="ECO:0000313" key="3">
    <source>
        <dbReference type="Proteomes" id="UP001501455"/>
    </source>
</evidence>
<evidence type="ECO:0000313" key="2">
    <source>
        <dbReference type="EMBL" id="GAA3504148.1"/>
    </source>
</evidence>
<protein>
    <recommendedName>
        <fullName evidence="4">Lipoprotein</fullName>
    </recommendedName>
</protein>
<keyword evidence="3" id="KW-1185">Reference proteome</keyword>
<organism evidence="2 3">
    <name type="scientific">Streptomyces prasinosporus</name>
    <dbReference type="NCBI Taxonomy" id="68256"/>
    <lineage>
        <taxon>Bacteria</taxon>
        <taxon>Bacillati</taxon>
        <taxon>Actinomycetota</taxon>
        <taxon>Actinomycetes</taxon>
        <taxon>Kitasatosporales</taxon>
        <taxon>Streptomycetaceae</taxon>
        <taxon>Streptomyces</taxon>
        <taxon>Streptomyces albogriseolus group</taxon>
    </lineage>
</organism>
<feature type="region of interest" description="Disordered" evidence="1">
    <location>
        <begin position="59"/>
        <end position="83"/>
    </location>
</feature>
<name>A0ABP6UBS8_9ACTN</name>
<feature type="compositionally biased region" description="Basic and acidic residues" evidence="1">
    <location>
        <begin position="59"/>
        <end position="70"/>
    </location>
</feature>
<evidence type="ECO:0008006" key="4">
    <source>
        <dbReference type="Google" id="ProtNLM"/>
    </source>
</evidence>
<evidence type="ECO:0000256" key="1">
    <source>
        <dbReference type="SAM" id="MobiDB-lite"/>
    </source>
</evidence>
<gene>
    <name evidence="2" type="ORF">GCM10019016_112610</name>
</gene>
<accession>A0ABP6UBS8</accession>